<reference evidence="1" key="1">
    <citation type="submission" date="2013-11" db="EMBL/GenBank/DDBJ databases">
        <authorList>
            <person name="Aslett M."/>
        </authorList>
    </citation>
    <scope>NUCLEOTIDE SEQUENCE [LARGE SCALE GENOMIC DNA]</scope>
    <source>
        <strain evidence="1">Edinburgh</strain>
    </source>
</reference>
<reference evidence="1" key="2">
    <citation type="submission" date="2014-03" db="EMBL/GenBank/DDBJ databases">
        <title>The whipworm genome and dual-species transcriptomics of an intimate host-pathogen interaction.</title>
        <authorList>
            <person name="Foth B.J."/>
            <person name="Tsai I.J."/>
            <person name="Reid A.J."/>
            <person name="Bancroft A.J."/>
            <person name="Nichol S."/>
            <person name="Tracey A."/>
            <person name="Holroyd N."/>
            <person name="Cotton J.A."/>
            <person name="Stanley E.J."/>
            <person name="Zarowiecki M."/>
            <person name="Liu J.Z."/>
            <person name="Huckvale T."/>
            <person name="Cooper P.J."/>
            <person name="Grencis R.K."/>
            <person name="Berriman M."/>
        </authorList>
    </citation>
    <scope>NUCLEOTIDE SEQUENCE [LARGE SCALE GENOMIC DNA]</scope>
    <source>
        <strain evidence="1">Edinburgh</strain>
    </source>
</reference>
<dbReference type="PANTHER" id="PTHR37984:SF5">
    <property type="entry name" value="PROTEIN NYNRIN-LIKE"/>
    <property type="match status" value="1"/>
</dbReference>
<name>A0A5S6QNW7_TRIMR</name>
<dbReference type="Gene3D" id="3.30.420.10">
    <property type="entry name" value="Ribonuclease H-like superfamily/Ribonuclease H"/>
    <property type="match status" value="1"/>
</dbReference>
<accession>A0A5S6QNW7</accession>
<sequence length="121" mass="13967">MLAKSIGSNECDWDVVLPKVMMAYRATTHASTGQSPFVMMFGRQCRMPEAVTSPSKVLDQLNEAVRQRTSQEASRQKRYYDRKVKPQQFEAGDHVLLFTPRLQAGQKRKFRKPWTGPYTKK</sequence>
<organism evidence="1 2">
    <name type="scientific">Trichuris muris</name>
    <name type="common">Mouse whipworm</name>
    <dbReference type="NCBI Taxonomy" id="70415"/>
    <lineage>
        <taxon>Eukaryota</taxon>
        <taxon>Metazoa</taxon>
        <taxon>Ecdysozoa</taxon>
        <taxon>Nematoda</taxon>
        <taxon>Enoplea</taxon>
        <taxon>Dorylaimia</taxon>
        <taxon>Trichinellida</taxon>
        <taxon>Trichuridae</taxon>
        <taxon>Trichuris</taxon>
    </lineage>
</organism>
<dbReference type="WBParaSite" id="TMUE_2000009046.1">
    <property type="protein sequence ID" value="TMUE_2000009046.1"/>
    <property type="gene ID" value="WBGene00300501"/>
</dbReference>
<dbReference type="PANTHER" id="PTHR37984">
    <property type="entry name" value="PROTEIN CBG26694"/>
    <property type="match status" value="1"/>
</dbReference>
<dbReference type="STRING" id="70415.A0A5S6QNW7"/>
<keyword evidence="1" id="KW-1185">Reference proteome</keyword>
<dbReference type="AlphaFoldDB" id="A0A5S6QNW7"/>
<protein>
    <submittedName>
        <fullName evidence="2 3">Integrase catalytic domain-containing protein</fullName>
    </submittedName>
</protein>
<reference evidence="2 3" key="3">
    <citation type="submission" date="2019-12" db="UniProtKB">
        <authorList>
            <consortium name="WormBaseParasite"/>
        </authorList>
    </citation>
    <scope>IDENTIFICATION</scope>
</reference>
<dbReference type="InterPro" id="IPR050951">
    <property type="entry name" value="Retrovirus_Pol_polyprotein"/>
</dbReference>
<dbReference type="InterPro" id="IPR036397">
    <property type="entry name" value="RNaseH_sf"/>
</dbReference>
<evidence type="ECO:0000313" key="1">
    <source>
        <dbReference type="Proteomes" id="UP000046395"/>
    </source>
</evidence>
<dbReference type="Proteomes" id="UP000046395">
    <property type="component" value="Unassembled WGS sequence"/>
</dbReference>
<evidence type="ECO:0000313" key="2">
    <source>
        <dbReference type="WBParaSite" id="TMUE_2000009046.1"/>
    </source>
</evidence>
<evidence type="ECO:0000313" key="3">
    <source>
        <dbReference type="WBParaSite" id="TMUE_3000013135.1"/>
    </source>
</evidence>
<dbReference type="GO" id="GO:0003676">
    <property type="term" value="F:nucleic acid binding"/>
    <property type="evidence" value="ECO:0007669"/>
    <property type="project" value="InterPro"/>
</dbReference>
<proteinExistence type="predicted"/>
<dbReference type="WBParaSite" id="TMUE_3000013135.1">
    <property type="protein sequence ID" value="TMUE_3000013135.1"/>
    <property type="gene ID" value="WBGene00302885"/>
</dbReference>